<dbReference type="EMBL" id="CP027668">
    <property type="protein sequence ID" value="AVO44230.1"/>
    <property type="molecule type" value="Genomic_DNA"/>
</dbReference>
<dbReference type="InterPro" id="IPR001754">
    <property type="entry name" value="OMPdeCOase_dom"/>
</dbReference>
<keyword evidence="5 7" id="KW-0456">Lyase</keyword>
<feature type="binding site" evidence="7 9">
    <location>
        <position position="39"/>
    </location>
    <ligand>
        <name>substrate</name>
    </ligand>
</feature>
<evidence type="ECO:0000256" key="7">
    <source>
        <dbReference type="HAMAP-Rule" id="MF_01200"/>
    </source>
</evidence>
<feature type="binding site" evidence="7 9">
    <location>
        <position position="212"/>
    </location>
    <ligand>
        <name>substrate</name>
    </ligand>
</feature>
<dbReference type="GO" id="GO:0006207">
    <property type="term" value="P:'de novo' pyrimidine nucleobase biosynthetic process"/>
    <property type="evidence" value="ECO:0007669"/>
    <property type="project" value="InterPro"/>
</dbReference>
<evidence type="ECO:0000259" key="11">
    <source>
        <dbReference type="SMART" id="SM00934"/>
    </source>
</evidence>
<feature type="binding site" evidence="7 9">
    <location>
        <position position="183"/>
    </location>
    <ligand>
        <name>substrate</name>
    </ligand>
</feature>
<dbReference type="InterPro" id="IPR018089">
    <property type="entry name" value="OMPdecase_AS"/>
</dbReference>
<sequence length="243" mass="25231">MSAPATDPRDKLFVALDLPSLGEAERLVSVLGDTVTHYKIGYRLGYSDGIGFGRELAASGKTIFFDLKLHDIDNTVREGVEAIARTGAHYLTVHAYPQTMRAAVQGRGGSALKILAVTILTSWNDIDCAEAGYAGTVATLVPAKAQQAAAIGIDGIVCSAQETANLRAIGIPPKVELVTPGIRPAGADGGDQKRVVTPEAAIRGGADRLVIGRPITAAADPAAAAREIVNAIDGALRSLRVNV</sequence>
<feature type="active site" description="For OMPdecase activity" evidence="8">
    <location>
        <position position="68"/>
    </location>
</feature>
<evidence type="ECO:0000256" key="2">
    <source>
        <dbReference type="ARBA" id="ARBA00004861"/>
    </source>
</evidence>
<dbReference type="PROSITE" id="PS00156">
    <property type="entry name" value="OMPDECASE"/>
    <property type="match status" value="1"/>
</dbReference>
<dbReference type="PANTHER" id="PTHR32119:SF2">
    <property type="entry name" value="OROTIDINE 5'-PHOSPHATE DECARBOXYLASE"/>
    <property type="match status" value="1"/>
</dbReference>
<dbReference type="NCBIfam" id="TIGR01740">
    <property type="entry name" value="pyrF"/>
    <property type="match status" value="1"/>
</dbReference>
<dbReference type="PANTHER" id="PTHR32119">
    <property type="entry name" value="OROTIDINE 5'-PHOSPHATE DECARBOXYLASE"/>
    <property type="match status" value="1"/>
</dbReference>
<comment type="similarity">
    <text evidence="7">Belongs to the OMP decarboxylase family. Type 1 subfamily.</text>
</comment>
<organism evidence="12 13">
    <name type="scientific">Phreatobacter cathodiphilus</name>
    <dbReference type="NCBI Taxonomy" id="1868589"/>
    <lineage>
        <taxon>Bacteria</taxon>
        <taxon>Pseudomonadati</taxon>
        <taxon>Pseudomonadota</taxon>
        <taxon>Alphaproteobacteria</taxon>
        <taxon>Hyphomicrobiales</taxon>
        <taxon>Phreatobacteraceae</taxon>
        <taxon>Phreatobacter</taxon>
    </lineage>
</organism>
<feature type="active site" description="For OMPdecase activity" evidence="8">
    <location>
        <position position="71"/>
    </location>
</feature>
<feature type="active site" description="Proton donor" evidence="7">
    <location>
        <position position="68"/>
    </location>
</feature>
<dbReference type="SUPFAM" id="SSF51366">
    <property type="entry name" value="Ribulose-phoshate binding barrel"/>
    <property type="match status" value="1"/>
</dbReference>
<keyword evidence="4 7" id="KW-0665">Pyrimidine biosynthesis</keyword>
<evidence type="ECO:0000256" key="8">
    <source>
        <dbReference type="PIRSR" id="PIRSR614732-1"/>
    </source>
</evidence>
<name>A0A2S0N7T6_9HYPH</name>
<dbReference type="EC" id="4.1.1.23" evidence="7"/>
<comment type="subunit">
    <text evidence="7">Homodimer.</text>
</comment>
<dbReference type="Pfam" id="PF00215">
    <property type="entry name" value="OMPdecase"/>
    <property type="match status" value="1"/>
</dbReference>
<dbReference type="InterPro" id="IPR014732">
    <property type="entry name" value="OMPdecase"/>
</dbReference>
<evidence type="ECO:0000256" key="9">
    <source>
        <dbReference type="PIRSR" id="PIRSR614732-2"/>
    </source>
</evidence>
<evidence type="ECO:0000256" key="10">
    <source>
        <dbReference type="RuleBase" id="RU000512"/>
    </source>
</evidence>
<dbReference type="GO" id="GO:0044205">
    <property type="term" value="P:'de novo' UMP biosynthetic process"/>
    <property type="evidence" value="ECO:0007669"/>
    <property type="project" value="UniProtKB-UniRule"/>
</dbReference>
<dbReference type="Gene3D" id="3.20.20.70">
    <property type="entry name" value="Aldolase class I"/>
    <property type="match status" value="1"/>
</dbReference>
<reference evidence="12 13" key="1">
    <citation type="submission" date="2018-03" db="EMBL/GenBank/DDBJ databases">
        <title>Genome sequencing of Phreatobacter sp.</title>
        <authorList>
            <person name="Kim S.-J."/>
            <person name="Heo J."/>
            <person name="Kwon S.-W."/>
        </authorList>
    </citation>
    <scope>NUCLEOTIDE SEQUENCE [LARGE SCALE GENOMIC DNA]</scope>
    <source>
        <strain evidence="12 13">S-12</strain>
    </source>
</reference>
<evidence type="ECO:0000256" key="4">
    <source>
        <dbReference type="ARBA" id="ARBA00022975"/>
    </source>
</evidence>
<keyword evidence="3 7" id="KW-0210">Decarboxylase</keyword>
<evidence type="ECO:0000313" key="12">
    <source>
        <dbReference type="EMBL" id="AVO44230.1"/>
    </source>
</evidence>
<dbReference type="GO" id="GO:0004590">
    <property type="term" value="F:orotidine-5'-phosphate decarboxylase activity"/>
    <property type="evidence" value="ECO:0007669"/>
    <property type="project" value="UniProtKB-UniRule"/>
</dbReference>
<comment type="function">
    <text evidence="1 7">Catalyzes the decarboxylation of orotidine 5'-monophosphate (OMP) to uridine 5'-monophosphate (UMP).</text>
</comment>
<evidence type="ECO:0000256" key="6">
    <source>
        <dbReference type="ARBA" id="ARBA00049157"/>
    </source>
</evidence>
<gene>
    <name evidence="7" type="primary">pyrF</name>
    <name evidence="12" type="ORF">C6569_03615</name>
</gene>
<dbReference type="UniPathway" id="UPA00070">
    <property type="reaction ID" value="UER00120"/>
</dbReference>
<feature type="binding site" evidence="7 9">
    <location>
        <position position="121"/>
    </location>
    <ligand>
        <name>substrate</name>
    </ligand>
</feature>
<dbReference type="NCBIfam" id="NF001273">
    <property type="entry name" value="PRK00230.1"/>
    <property type="match status" value="1"/>
</dbReference>
<dbReference type="OrthoDB" id="9806203at2"/>
<comment type="catalytic activity">
    <reaction evidence="6 7 10">
        <text>orotidine 5'-phosphate + H(+) = UMP + CO2</text>
        <dbReference type="Rhea" id="RHEA:11596"/>
        <dbReference type="ChEBI" id="CHEBI:15378"/>
        <dbReference type="ChEBI" id="CHEBI:16526"/>
        <dbReference type="ChEBI" id="CHEBI:57538"/>
        <dbReference type="ChEBI" id="CHEBI:57865"/>
        <dbReference type="EC" id="4.1.1.23"/>
    </reaction>
</comment>
<feature type="binding site" evidence="7 9">
    <location>
        <position position="192"/>
    </location>
    <ligand>
        <name>substrate</name>
    </ligand>
</feature>
<dbReference type="HAMAP" id="MF_01200_B">
    <property type="entry name" value="OMPdecase_type1_B"/>
    <property type="match status" value="1"/>
</dbReference>
<dbReference type="AlphaFoldDB" id="A0A2S0N7T6"/>
<feature type="binding site" evidence="7 9">
    <location>
        <position position="17"/>
    </location>
    <ligand>
        <name>substrate</name>
    </ligand>
</feature>
<feature type="domain" description="Orotidine 5'-phosphate decarboxylase" evidence="11">
    <location>
        <begin position="11"/>
        <end position="228"/>
    </location>
</feature>
<dbReference type="InterPro" id="IPR013785">
    <property type="entry name" value="Aldolase_TIM"/>
</dbReference>
<evidence type="ECO:0000313" key="13">
    <source>
        <dbReference type="Proteomes" id="UP000237889"/>
    </source>
</evidence>
<dbReference type="RefSeq" id="WP_106747560.1">
    <property type="nucleotide sequence ID" value="NZ_CP027668.1"/>
</dbReference>
<dbReference type="Proteomes" id="UP000237889">
    <property type="component" value="Chromosome"/>
</dbReference>
<dbReference type="InterPro" id="IPR011060">
    <property type="entry name" value="RibuloseP-bd_barrel"/>
</dbReference>
<dbReference type="KEGG" id="phr:C6569_03615"/>
<dbReference type="InterPro" id="IPR047596">
    <property type="entry name" value="OMPdecase_bac"/>
</dbReference>
<accession>A0A2S0N7T6</accession>
<feature type="binding site" evidence="7">
    <location>
        <begin position="66"/>
        <end position="75"/>
    </location>
    <ligand>
        <name>substrate</name>
    </ligand>
</feature>
<dbReference type="SMART" id="SM00934">
    <property type="entry name" value="OMPdecase"/>
    <property type="match status" value="1"/>
</dbReference>
<feature type="binding site" evidence="7 9">
    <location>
        <position position="213"/>
    </location>
    <ligand>
        <name>substrate</name>
    </ligand>
</feature>
<keyword evidence="13" id="KW-1185">Reference proteome</keyword>
<dbReference type="GO" id="GO:0005829">
    <property type="term" value="C:cytosol"/>
    <property type="evidence" value="ECO:0007669"/>
    <property type="project" value="TreeGrafter"/>
</dbReference>
<proteinExistence type="inferred from homology"/>
<feature type="active site" description="For OMPdecase activity" evidence="8">
    <location>
        <position position="66"/>
    </location>
</feature>
<evidence type="ECO:0000256" key="5">
    <source>
        <dbReference type="ARBA" id="ARBA00023239"/>
    </source>
</evidence>
<evidence type="ECO:0000256" key="3">
    <source>
        <dbReference type="ARBA" id="ARBA00022793"/>
    </source>
</evidence>
<evidence type="ECO:0000256" key="1">
    <source>
        <dbReference type="ARBA" id="ARBA00002356"/>
    </source>
</evidence>
<protein>
    <recommendedName>
        <fullName evidence="7">Orotidine 5'-phosphate decarboxylase</fullName>
        <ecNumber evidence="7">4.1.1.23</ecNumber>
    </recommendedName>
    <alternativeName>
        <fullName evidence="7">OMP decarboxylase</fullName>
        <shortName evidence="7">OMPDCase</shortName>
        <shortName evidence="7">OMPdecase</shortName>
    </alternativeName>
</protein>
<comment type="pathway">
    <text evidence="2 7 10">Pyrimidine metabolism; UMP biosynthesis via de novo pathway; UMP from orotate: step 2/2.</text>
</comment>
<dbReference type="CDD" id="cd04725">
    <property type="entry name" value="OMP_decarboxylase_like"/>
    <property type="match status" value="1"/>
</dbReference>